<dbReference type="Proteomes" id="UP000005707">
    <property type="component" value="Unassembled WGS sequence"/>
</dbReference>
<keyword evidence="3" id="KW-1185">Reference proteome</keyword>
<dbReference type="InParanoid" id="U2E762"/>
<protein>
    <recommendedName>
        <fullName evidence="4">DUF4304 domain-containing protein</fullName>
    </recommendedName>
</protein>
<dbReference type="RefSeq" id="WP_008825503.1">
    <property type="nucleotide sequence ID" value="NZ_AFNU02000018.1"/>
</dbReference>
<comment type="caution">
    <text evidence="2">The sequence shown here is derived from an EMBL/GenBank/DDBJ whole genome shotgun (WGS) entry which is preliminary data.</text>
</comment>
<evidence type="ECO:0000313" key="3">
    <source>
        <dbReference type="Proteomes" id="UP000005707"/>
    </source>
</evidence>
<evidence type="ECO:0000313" key="2">
    <source>
        <dbReference type="EMBL" id="ERJ11033.1"/>
    </source>
</evidence>
<reference evidence="2 3" key="1">
    <citation type="journal article" date="2011" name="J. Bacteriol.">
        <title>Genome sequence of Haloplasma contractile, an unusual contractile bacterium from a deep-sea anoxic brine lake.</title>
        <authorList>
            <person name="Antunes A."/>
            <person name="Alam I."/>
            <person name="El Dorry H."/>
            <person name="Siam R."/>
            <person name="Robertson A."/>
            <person name="Bajic V.B."/>
            <person name="Stingl U."/>
        </authorList>
    </citation>
    <scope>NUCLEOTIDE SEQUENCE [LARGE SCALE GENOMIC DNA]</scope>
    <source>
        <strain evidence="2 3">SSD-17B</strain>
    </source>
</reference>
<gene>
    <name evidence="2" type="ORF">HLPCO_002924</name>
</gene>
<dbReference type="EMBL" id="AFNU02000018">
    <property type="protein sequence ID" value="ERJ11033.1"/>
    <property type="molecule type" value="Genomic_DNA"/>
</dbReference>
<evidence type="ECO:0008006" key="4">
    <source>
        <dbReference type="Google" id="ProtNLM"/>
    </source>
</evidence>
<sequence>MGRLKELEKRFIKVVYELLKQKGFKKCTGLPGAYYKMENDDIGRSLAFHSAFWGGKGDYFTVEVIIGVVCEWASKVRYELVTYKKVPKIWPEIVWDMKYFMPKEEQQSWWRVSEENYKEVAEYLVAQGLKYSQQYYDDFNSLEKVLDEMNKNPGHYENILPILLYQLNREEEAIEAINNRINDYKKIFNESDNEEEIVFYKDLYAKYLTFVDNFKNGYLDQ</sequence>
<organism evidence="2 3">
    <name type="scientific">Haloplasma contractile SSD-17B</name>
    <dbReference type="NCBI Taxonomy" id="1033810"/>
    <lineage>
        <taxon>Bacteria</taxon>
        <taxon>Bacillati</taxon>
        <taxon>Mycoplasmatota</taxon>
        <taxon>Mollicutes</taxon>
        <taxon>Haloplasmatales</taxon>
        <taxon>Haloplasmataceae</taxon>
        <taxon>Haloplasma</taxon>
    </lineage>
</organism>
<dbReference type="AlphaFoldDB" id="U2E762"/>
<feature type="coiled-coil region" evidence="1">
    <location>
        <begin position="167"/>
        <end position="194"/>
    </location>
</feature>
<reference evidence="2 3" key="2">
    <citation type="journal article" date="2013" name="PLoS ONE">
        <title>INDIGO - INtegrated Data Warehouse of MIcrobial GenOmes with Examples from the Red Sea Extremophiles.</title>
        <authorList>
            <person name="Alam I."/>
            <person name="Antunes A."/>
            <person name="Kamau A.A."/>
            <person name="Ba Alawi W."/>
            <person name="Kalkatawi M."/>
            <person name="Stingl U."/>
            <person name="Bajic V.B."/>
        </authorList>
    </citation>
    <scope>NUCLEOTIDE SEQUENCE [LARGE SCALE GENOMIC DNA]</scope>
    <source>
        <strain evidence="2 3">SSD-17B</strain>
    </source>
</reference>
<proteinExistence type="predicted"/>
<name>U2E762_9MOLU</name>
<keyword evidence="1" id="KW-0175">Coiled coil</keyword>
<evidence type="ECO:0000256" key="1">
    <source>
        <dbReference type="SAM" id="Coils"/>
    </source>
</evidence>
<accession>U2E762</accession>